<reference evidence="2 3" key="1">
    <citation type="submission" date="2015-09" db="EMBL/GenBank/DDBJ databases">
        <title>Draft genome sequence of Kouleothrix aurantiaca JCM 19913.</title>
        <authorList>
            <person name="Hemp J."/>
        </authorList>
    </citation>
    <scope>NUCLEOTIDE SEQUENCE [LARGE SCALE GENOMIC DNA]</scope>
    <source>
        <strain evidence="2 3">COM-B</strain>
    </source>
</reference>
<sequence length="841" mass="88136">MQQAGEGALNVFKQVFVVGLGTLIGNAMTDLVGKIGSIGSSINSFLSGNQQFESFTNQFTVLLGSAEAAKQRMAELAQFGATTPFDLPGVVQADRILQGFGLESEAAAQKFGFSGAQIRTIAGDVAAGTGAKFDEIAGYIGKFSAGATGEAISRFQELGITTRAEMAQMGLTFSKSGELTSPLPEAMQVVLQLMQQKYGGLMAVQSSSFEGMASNLSDFIGNAQRTFAAPIFDVFKDSLERLLVTVGANSGDINAALTSMGSAIANALQPALMFLANTAIPAAVSAFQAFQSGVTSGGILGGIGSLISSLEDISPAFGYVGEGVEIAGRALEQAADIFSDYASQAIQWGRNIVEQFASGIASAIGAVYDAVSAVGDAVGDLMMPGSPPKFLPDIDDWGQQTMEVWGDGLAAGAGTVVDAISIVGDQAASAFSSATSAGLSQLSDLTDSGFVPMVSDFGSSIASVVTAGADAVTKAAALTGSATNDALKTTAETVTEISKTTTDKIKQTVADADSAAAEAGAKYDTRIANIKDKIALLKSQIAEAEKGSTQYERLQAQPAAAERSLTDTVSAQADAIAAAKQKAADATKKAADADEDARVRYLISQGKYTEAIAALQKELDGTTKGSAEYYKILQQIEQLQEKNASASQKLADQEKREAEARLNAEIAYLLKKGETAKAMDLLKEKLAGLEQGSVDYFKVLGQIEDLEKKAQIEAMKLAADKQKAYLGAREAQEKYLDQVGRDADLLKMLQEDLAKAGKGTKDYWEIQTDISKVTERIANAQIAYAQKTGDVAGAMKLLRDMLAGVKEGSDEYFIIQKKIAELEGKKPEDLDKSAKAARDYA</sequence>
<dbReference type="PATRIC" id="fig|186479.3.peg.459"/>
<feature type="coiled-coil region" evidence="1">
    <location>
        <begin position="629"/>
        <end position="663"/>
    </location>
</feature>
<organism evidence="2 3">
    <name type="scientific">Kouleothrix aurantiaca</name>
    <dbReference type="NCBI Taxonomy" id="186479"/>
    <lineage>
        <taxon>Bacteria</taxon>
        <taxon>Bacillati</taxon>
        <taxon>Chloroflexota</taxon>
        <taxon>Chloroflexia</taxon>
        <taxon>Chloroflexales</taxon>
        <taxon>Roseiflexineae</taxon>
        <taxon>Roseiflexaceae</taxon>
        <taxon>Kouleothrix</taxon>
    </lineage>
</organism>
<dbReference type="EMBL" id="LJCR01000011">
    <property type="protein sequence ID" value="KPV54864.1"/>
    <property type="molecule type" value="Genomic_DNA"/>
</dbReference>
<proteinExistence type="predicted"/>
<keyword evidence="1" id="KW-0175">Coiled coil</keyword>
<keyword evidence="3" id="KW-1185">Reference proteome</keyword>
<dbReference type="Proteomes" id="UP000050509">
    <property type="component" value="Unassembled WGS sequence"/>
</dbReference>
<dbReference type="AlphaFoldDB" id="A0A0P9DB09"/>
<feature type="non-terminal residue" evidence="2">
    <location>
        <position position="841"/>
    </location>
</feature>
<evidence type="ECO:0000313" key="3">
    <source>
        <dbReference type="Proteomes" id="UP000050509"/>
    </source>
</evidence>
<evidence type="ECO:0008006" key="4">
    <source>
        <dbReference type="Google" id="ProtNLM"/>
    </source>
</evidence>
<evidence type="ECO:0000313" key="2">
    <source>
        <dbReference type="EMBL" id="KPV54864.1"/>
    </source>
</evidence>
<accession>A0A0P9DB09</accession>
<name>A0A0P9DB09_9CHLR</name>
<protein>
    <recommendedName>
        <fullName evidence="4">Bacteriophage tail tape measure N-terminal domain-containing protein</fullName>
    </recommendedName>
</protein>
<gene>
    <name evidence="2" type="ORF">SE17_01240</name>
</gene>
<comment type="caution">
    <text evidence="2">The sequence shown here is derived from an EMBL/GenBank/DDBJ whole genome shotgun (WGS) entry which is preliminary data.</text>
</comment>
<evidence type="ECO:0000256" key="1">
    <source>
        <dbReference type="SAM" id="Coils"/>
    </source>
</evidence>